<name>I3Z7B5_BELBD</name>
<gene>
    <name evidence="1" type="ordered locus">Belba_2584</name>
</gene>
<accession>I3Z7B5</accession>
<dbReference type="HOGENOM" id="CLU_2822426_0_0_10"/>
<proteinExistence type="predicted"/>
<evidence type="ECO:0000313" key="1">
    <source>
        <dbReference type="EMBL" id="AFL85133.1"/>
    </source>
</evidence>
<dbReference type="RefSeq" id="WP_014773087.1">
    <property type="nucleotide sequence ID" value="NC_018010.1"/>
</dbReference>
<dbReference type="Proteomes" id="UP000006050">
    <property type="component" value="Chromosome"/>
</dbReference>
<dbReference type="OrthoDB" id="978914at2"/>
<dbReference type="AlphaFoldDB" id="I3Z7B5"/>
<protein>
    <submittedName>
        <fullName evidence="1">Uncharacterized protein</fullName>
    </submittedName>
</protein>
<keyword evidence="2" id="KW-1185">Reference proteome</keyword>
<evidence type="ECO:0000313" key="2">
    <source>
        <dbReference type="Proteomes" id="UP000006050"/>
    </source>
</evidence>
<sequence>MKFSTYLFTKQSKLYPVILPMMRIGYVYELPKNKSYLLPNTTHEFLAVIPLFKKNIREDKKEVLIW</sequence>
<reference evidence="2" key="1">
    <citation type="submission" date="2012-06" db="EMBL/GenBank/DDBJ databases">
        <title>The complete genome of Belliella baltica DSM 15883.</title>
        <authorList>
            <person name="Lucas S."/>
            <person name="Copeland A."/>
            <person name="Lapidus A."/>
            <person name="Goodwin L."/>
            <person name="Pitluck S."/>
            <person name="Peters L."/>
            <person name="Mikhailova N."/>
            <person name="Davenport K."/>
            <person name="Kyrpides N."/>
            <person name="Mavromatis K."/>
            <person name="Pagani I."/>
            <person name="Ivanova N."/>
            <person name="Ovchinnikova G."/>
            <person name="Zeytun A."/>
            <person name="Detter J.C."/>
            <person name="Han C."/>
            <person name="Land M."/>
            <person name="Hauser L."/>
            <person name="Markowitz V."/>
            <person name="Cheng J.-F."/>
            <person name="Hugenholtz P."/>
            <person name="Woyke T."/>
            <person name="Wu D."/>
            <person name="Tindall B."/>
            <person name="Pomrenke H."/>
            <person name="Brambilla E."/>
            <person name="Klenk H.-P."/>
            <person name="Eisen J.A."/>
        </authorList>
    </citation>
    <scope>NUCLEOTIDE SEQUENCE [LARGE SCALE GENOMIC DNA]</scope>
    <source>
        <strain evidence="2">DSM 15883 / CIP 108006 / LMG 21964 / BA134</strain>
    </source>
</reference>
<dbReference type="KEGG" id="bbd:Belba_2584"/>
<dbReference type="EMBL" id="CP003281">
    <property type="protein sequence ID" value="AFL85133.1"/>
    <property type="molecule type" value="Genomic_DNA"/>
</dbReference>
<organism evidence="1 2">
    <name type="scientific">Belliella baltica (strain DSM 15883 / CIP 108006 / LMG 21964 / BA134)</name>
    <dbReference type="NCBI Taxonomy" id="866536"/>
    <lineage>
        <taxon>Bacteria</taxon>
        <taxon>Pseudomonadati</taxon>
        <taxon>Bacteroidota</taxon>
        <taxon>Cytophagia</taxon>
        <taxon>Cytophagales</taxon>
        <taxon>Cyclobacteriaceae</taxon>
        <taxon>Belliella</taxon>
    </lineage>
</organism>